<reference evidence="1" key="1">
    <citation type="journal article" date="2015" name="Proc. Natl. Acad. Sci. U.S.A.">
        <title>Networks of energetic and metabolic interactions define dynamics in microbial communities.</title>
        <authorList>
            <person name="Embree M."/>
            <person name="Liu J.K."/>
            <person name="Al-Bassam M.M."/>
            <person name="Zengler K."/>
        </authorList>
    </citation>
    <scope>NUCLEOTIDE SEQUENCE</scope>
</reference>
<name>A0A0W8GA32_9ZZZZ</name>
<proteinExistence type="predicted"/>
<dbReference type="AlphaFoldDB" id="A0A0W8GA32"/>
<dbReference type="EMBL" id="LNQE01000015">
    <property type="protein sequence ID" value="KUG29959.1"/>
    <property type="molecule type" value="Genomic_DNA"/>
</dbReference>
<accession>A0A0W8GA32</accession>
<protein>
    <submittedName>
        <fullName evidence="1">Uncharacterized protein</fullName>
    </submittedName>
</protein>
<sequence length="84" mass="9254">MAKKVRSVRVPVELAELDLSALVRECASHLRDLESAVLLSSQGNREAADALVKARRADLGRRVGNLVWEARLRHQEAAKAAPEK</sequence>
<evidence type="ECO:0000313" key="1">
    <source>
        <dbReference type="EMBL" id="KUG29959.1"/>
    </source>
</evidence>
<comment type="caution">
    <text evidence="1">The sequence shown here is derived from an EMBL/GenBank/DDBJ whole genome shotgun (WGS) entry which is preliminary data.</text>
</comment>
<gene>
    <name evidence="1" type="ORF">ASZ90_000144</name>
</gene>
<organism evidence="1">
    <name type="scientific">hydrocarbon metagenome</name>
    <dbReference type="NCBI Taxonomy" id="938273"/>
    <lineage>
        <taxon>unclassified sequences</taxon>
        <taxon>metagenomes</taxon>
        <taxon>ecological metagenomes</taxon>
    </lineage>
</organism>